<comment type="similarity">
    <text evidence="2">Belongs to the bacterial solute-binding protein SsuA/TauA family.</text>
</comment>
<dbReference type="Gene3D" id="3.40.190.10">
    <property type="entry name" value="Periplasmic binding protein-like II"/>
    <property type="match status" value="2"/>
</dbReference>
<dbReference type="InterPro" id="IPR010067">
    <property type="entry name" value="ABC_SsuA_sub-bd"/>
</dbReference>
<evidence type="ECO:0000256" key="2">
    <source>
        <dbReference type="ARBA" id="ARBA00010742"/>
    </source>
</evidence>
<keyword evidence="3" id="KW-0813">Transport</keyword>
<evidence type="ECO:0000259" key="5">
    <source>
        <dbReference type="SMART" id="SM00062"/>
    </source>
</evidence>
<keyword evidence="4" id="KW-0732">Signal</keyword>
<organism evidence="6 7">
    <name type="scientific">Methylocapsa polymorpha</name>
    <dbReference type="NCBI Taxonomy" id="3080828"/>
    <lineage>
        <taxon>Bacteria</taxon>
        <taxon>Pseudomonadati</taxon>
        <taxon>Pseudomonadota</taxon>
        <taxon>Alphaproteobacteria</taxon>
        <taxon>Hyphomicrobiales</taxon>
        <taxon>Beijerinckiaceae</taxon>
        <taxon>Methylocapsa</taxon>
    </lineage>
</organism>
<protein>
    <submittedName>
        <fullName evidence="6">Aliphatic sulfonate ABC transporter substrate-binding protein</fullName>
    </submittedName>
</protein>
<evidence type="ECO:0000313" key="6">
    <source>
        <dbReference type="EMBL" id="WOJ88111.1"/>
    </source>
</evidence>
<comment type="subcellular location">
    <subcellularLocation>
        <location evidence="1">Periplasm</location>
    </subcellularLocation>
</comment>
<name>A0ABZ0HQA0_9HYPH</name>
<dbReference type="NCBIfam" id="TIGR01728">
    <property type="entry name" value="SsuA_fam"/>
    <property type="match status" value="1"/>
</dbReference>
<evidence type="ECO:0000256" key="3">
    <source>
        <dbReference type="ARBA" id="ARBA00022448"/>
    </source>
</evidence>
<keyword evidence="7" id="KW-1185">Reference proteome</keyword>
<evidence type="ECO:0000313" key="7">
    <source>
        <dbReference type="Proteomes" id="UP001626536"/>
    </source>
</evidence>
<dbReference type="PANTHER" id="PTHR30024">
    <property type="entry name" value="ALIPHATIC SULFONATES-BINDING PROTEIN-RELATED"/>
    <property type="match status" value="1"/>
</dbReference>
<dbReference type="InterPro" id="IPR001638">
    <property type="entry name" value="Solute-binding_3/MltF_N"/>
</dbReference>
<accession>A0ABZ0HQA0</accession>
<sequence length="322" mass="34857">MLRREFIRSGGSGLIAMAVTTATPLGRSAFAETAPKEIRFGFQKTGLFVPIRQRRTYENFFNPLGVAVRWVEFQFGPPMLEALNLGSIDFAAVGDAPPIFAQAAAANLYYVAAQPPPGEAVVVAPDSPIRTLADLRGKKIGVPKGSSAHATAVAAVEKAGLAWSDVTPVYLAPADGVAAFDRGIIDAWAIWDPYLAIAEVTKNARSLAFNTEAHDPHFFYLANKAFADKYPAVVSQIADVLAGEAAWAEAHHDEIASLLQEAQGVDLAVEKRVVSRAKYMIEPVNDEIVAGQQATADQFYRLGLIPKKINVRDIVWKWTPRA</sequence>
<dbReference type="EMBL" id="CP136862">
    <property type="protein sequence ID" value="WOJ88111.1"/>
    <property type="molecule type" value="Genomic_DNA"/>
</dbReference>
<dbReference type="PANTHER" id="PTHR30024:SF42">
    <property type="entry name" value="ALIPHATIC SULFONATES-BINDING PROTEIN-RELATED"/>
    <property type="match status" value="1"/>
</dbReference>
<dbReference type="SMART" id="SM00062">
    <property type="entry name" value="PBPb"/>
    <property type="match status" value="1"/>
</dbReference>
<dbReference type="Pfam" id="PF09084">
    <property type="entry name" value="NMT1"/>
    <property type="match status" value="1"/>
</dbReference>
<feature type="domain" description="Solute-binding protein family 3/N-terminal" evidence="5">
    <location>
        <begin position="37"/>
        <end position="266"/>
    </location>
</feature>
<dbReference type="SUPFAM" id="SSF53850">
    <property type="entry name" value="Periplasmic binding protein-like II"/>
    <property type="match status" value="1"/>
</dbReference>
<dbReference type="RefSeq" id="WP_407337549.1">
    <property type="nucleotide sequence ID" value="NZ_CP136862.1"/>
</dbReference>
<reference evidence="6 7" key="1">
    <citation type="submission" date="2023-10" db="EMBL/GenBank/DDBJ databases">
        <title>Novel methanotroph of the genus Methylocapsa from a subarctic wetland.</title>
        <authorList>
            <person name="Belova S.E."/>
            <person name="Oshkin I.Y."/>
            <person name="Miroshnikov K."/>
            <person name="Dedysh S.N."/>
        </authorList>
    </citation>
    <scope>NUCLEOTIDE SEQUENCE [LARGE SCALE GENOMIC DNA]</scope>
    <source>
        <strain evidence="6 7">RX1</strain>
    </source>
</reference>
<dbReference type="InterPro" id="IPR015168">
    <property type="entry name" value="SsuA/THI5"/>
</dbReference>
<evidence type="ECO:0000256" key="1">
    <source>
        <dbReference type="ARBA" id="ARBA00004418"/>
    </source>
</evidence>
<gene>
    <name evidence="6" type="ORF">RZS28_09605</name>
</gene>
<dbReference type="Proteomes" id="UP001626536">
    <property type="component" value="Chromosome"/>
</dbReference>
<proteinExistence type="inferred from homology"/>
<evidence type="ECO:0000256" key="4">
    <source>
        <dbReference type="ARBA" id="ARBA00022729"/>
    </source>
</evidence>